<proteinExistence type="predicted"/>
<accession>A0AAW0IQG3</accession>
<dbReference type="PANTHER" id="PTHR31236">
    <property type="entry name" value="BURP DOMAIN PROTEIN USPL1-LIKE"/>
    <property type="match status" value="1"/>
</dbReference>
<feature type="domain" description="BURP" evidence="1">
    <location>
        <begin position="1"/>
        <end position="175"/>
    </location>
</feature>
<comment type="caution">
    <text evidence="2">The sequence shown here is derived from an EMBL/GenBank/DDBJ whole genome shotgun (WGS) entry which is preliminary data.</text>
</comment>
<name>A0AAW0IQG3_QUESU</name>
<dbReference type="InterPro" id="IPR004873">
    <property type="entry name" value="BURP_dom"/>
</dbReference>
<organism evidence="2 3">
    <name type="scientific">Quercus suber</name>
    <name type="common">Cork oak</name>
    <dbReference type="NCBI Taxonomy" id="58331"/>
    <lineage>
        <taxon>Eukaryota</taxon>
        <taxon>Viridiplantae</taxon>
        <taxon>Streptophyta</taxon>
        <taxon>Embryophyta</taxon>
        <taxon>Tracheophyta</taxon>
        <taxon>Spermatophyta</taxon>
        <taxon>Magnoliopsida</taxon>
        <taxon>eudicotyledons</taxon>
        <taxon>Gunneridae</taxon>
        <taxon>Pentapetalae</taxon>
        <taxon>rosids</taxon>
        <taxon>fabids</taxon>
        <taxon>Fagales</taxon>
        <taxon>Fagaceae</taxon>
        <taxon>Quercus</taxon>
    </lineage>
</organism>
<dbReference type="AlphaFoldDB" id="A0AAW0IQG3"/>
<dbReference type="Proteomes" id="UP000237347">
    <property type="component" value="Unassembled WGS sequence"/>
</dbReference>
<dbReference type="InterPro" id="IPR044816">
    <property type="entry name" value="BURP"/>
</dbReference>
<sequence length="175" mass="19830">MNIEFPTNDPLCLTSCLEKRLIPFPSQCKNSQKSFNSSQSLKFCATSLEFTLDFVHVTFGSNTPFKVLTGCHLTKSTTLQQNHTFLEVSAPKMVACHVMPYPYVVYYCHSQESENKVFQISLGCEHGERVKAISVCHMDTSAQDPNHISFRRLSIKRGTSLICHFSANNLLWVPY</sequence>
<protein>
    <submittedName>
        <fullName evidence="2">Burp domain protein uspl1</fullName>
    </submittedName>
</protein>
<dbReference type="Pfam" id="PF03181">
    <property type="entry name" value="BURP"/>
    <property type="match status" value="1"/>
</dbReference>
<evidence type="ECO:0000313" key="3">
    <source>
        <dbReference type="Proteomes" id="UP000237347"/>
    </source>
</evidence>
<dbReference type="SMART" id="SM01045">
    <property type="entry name" value="BURP"/>
    <property type="match status" value="1"/>
</dbReference>
<dbReference type="PANTHER" id="PTHR31236:SF32">
    <property type="entry name" value="BURP DOMAIN PROTEIN USPL1-LIKE"/>
    <property type="match status" value="1"/>
</dbReference>
<evidence type="ECO:0000313" key="2">
    <source>
        <dbReference type="EMBL" id="KAK7816539.1"/>
    </source>
</evidence>
<keyword evidence="3" id="KW-1185">Reference proteome</keyword>
<dbReference type="PROSITE" id="PS51277">
    <property type="entry name" value="BURP"/>
    <property type="match status" value="1"/>
</dbReference>
<dbReference type="EMBL" id="PKMF04000934">
    <property type="protein sequence ID" value="KAK7816539.1"/>
    <property type="molecule type" value="Genomic_DNA"/>
</dbReference>
<gene>
    <name evidence="2" type="primary">USPL1</name>
    <name evidence="2" type="ORF">CFP56_043953</name>
</gene>
<evidence type="ECO:0000259" key="1">
    <source>
        <dbReference type="PROSITE" id="PS51277"/>
    </source>
</evidence>
<reference evidence="2 3" key="1">
    <citation type="journal article" date="2018" name="Sci. Data">
        <title>The draft genome sequence of cork oak.</title>
        <authorList>
            <person name="Ramos A.M."/>
            <person name="Usie A."/>
            <person name="Barbosa P."/>
            <person name="Barros P.M."/>
            <person name="Capote T."/>
            <person name="Chaves I."/>
            <person name="Simoes F."/>
            <person name="Abreu I."/>
            <person name="Carrasquinho I."/>
            <person name="Faro C."/>
            <person name="Guimaraes J.B."/>
            <person name="Mendonca D."/>
            <person name="Nobrega F."/>
            <person name="Rodrigues L."/>
            <person name="Saibo N.J.M."/>
            <person name="Varela M.C."/>
            <person name="Egas C."/>
            <person name="Matos J."/>
            <person name="Miguel C.M."/>
            <person name="Oliveira M.M."/>
            <person name="Ricardo C.P."/>
            <person name="Goncalves S."/>
        </authorList>
    </citation>
    <scope>NUCLEOTIDE SEQUENCE [LARGE SCALE GENOMIC DNA]</scope>
    <source>
        <strain evidence="3">cv. HL8</strain>
    </source>
</reference>